<feature type="compositionally biased region" description="Polar residues" evidence="1">
    <location>
        <begin position="79"/>
        <end position="91"/>
    </location>
</feature>
<evidence type="ECO:0000313" key="3">
    <source>
        <dbReference type="Proteomes" id="UP001221898"/>
    </source>
</evidence>
<gene>
    <name evidence="2" type="ORF">AAFF_G00083400</name>
</gene>
<protein>
    <submittedName>
        <fullName evidence="2">Uncharacterized protein</fullName>
    </submittedName>
</protein>
<name>A0AAD7RXK0_9TELE</name>
<dbReference type="Proteomes" id="UP001221898">
    <property type="component" value="Unassembled WGS sequence"/>
</dbReference>
<sequence length="91" mass="9821">MYDSSVLINEGDHVHTNLRCAVQQPPYCLTEYSEGNGNAAIPKSYSNLARWIRDGDHEGSSLSNDDTSQGGTKLHSGRSAATFSGVQSEEC</sequence>
<accession>A0AAD7RXK0</accession>
<feature type="compositionally biased region" description="Polar residues" evidence="1">
    <location>
        <begin position="60"/>
        <end position="71"/>
    </location>
</feature>
<dbReference type="AlphaFoldDB" id="A0AAD7RXK0"/>
<reference evidence="2" key="1">
    <citation type="journal article" date="2023" name="Science">
        <title>Genome structures resolve the early diversification of teleost fishes.</title>
        <authorList>
            <person name="Parey E."/>
            <person name="Louis A."/>
            <person name="Montfort J."/>
            <person name="Bouchez O."/>
            <person name="Roques C."/>
            <person name="Iampietro C."/>
            <person name="Lluch J."/>
            <person name="Castinel A."/>
            <person name="Donnadieu C."/>
            <person name="Desvignes T."/>
            <person name="Floi Bucao C."/>
            <person name="Jouanno E."/>
            <person name="Wen M."/>
            <person name="Mejri S."/>
            <person name="Dirks R."/>
            <person name="Jansen H."/>
            <person name="Henkel C."/>
            <person name="Chen W.J."/>
            <person name="Zahm M."/>
            <person name="Cabau C."/>
            <person name="Klopp C."/>
            <person name="Thompson A.W."/>
            <person name="Robinson-Rechavi M."/>
            <person name="Braasch I."/>
            <person name="Lecointre G."/>
            <person name="Bobe J."/>
            <person name="Postlethwait J.H."/>
            <person name="Berthelot C."/>
            <person name="Roest Crollius H."/>
            <person name="Guiguen Y."/>
        </authorList>
    </citation>
    <scope>NUCLEOTIDE SEQUENCE</scope>
    <source>
        <strain evidence="2">NC1722</strain>
    </source>
</reference>
<proteinExistence type="predicted"/>
<dbReference type="EMBL" id="JAINUG010000150">
    <property type="protein sequence ID" value="KAJ8392030.1"/>
    <property type="molecule type" value="Genomic_DNA"/>
</dbReference>
<comment type="caution">
    <text evidence="2">The sequence shown here is derived from an EMBL/GenBank/DDBJ whole genome shotgun (WGS) entry which is preliminary data.</text>
</comment>
<feature type="region of interest" description="Disordered" evidence="1">
    <location>
        <begin position="55"/>
        <end position="91"/>
    </location>
</feature>
<evidence type="ECO:0000313" key="2">
    <source>
        <dbReference type="EMBL" id="KAJ8392030.1"/>
    </source>
</evidence>
<evidence type="ECO:0000256" key="1">
    <source>
        <dbReference type="SAM" id="MobiDB-lite"/>
    </source>
</evidence>
<organism evidence="2 3">
    <name type="scientific">Aldrovandia affinis</name>
    <dbReference type="NCBI Taxonomy" id="143900"/>
    <lineage>
        <taxon>Eukaryota</taxon>
        <taxon>Metazoa</taxon>
        <taxon>Chordata</taxon>
        <taxon>Craniata</taxon>
        <taxon>Vertebrata</taxon>
        <taxon>Euteleostomi</taxon>
        <taxon>Actinopterygii</taxon>
        <taxon>Neopterygii</taxon>
        <taxon>Teleostei</taxon>
        <taxon>Notacanthiformes</taxon>
        <taxon>Halosauridae</taxon>
        <taxon>Aldrovandia</taxon>
    </lineage>
</organism>
<keyword evidence="3" id="KW-1185">Reference proteome</keyword>